<evidence type="ECO:0000256" key="2">
    <source>
        <dbReference type="ARBA" id="ARBA00004496"/>
    </source>
</evidence>
<dbReference type="InterPro" id="IPR023267">
    <property type="entry name" value="RCMT"/>
</dbReference>
<comment type="catalytic activity">
    <reaction evidence="13">
        <text>cytidine(967) in 16S rRNA + S-adenosyl-L-methionine = 5-methylcytidine(967) in 16S rRNA + S-adenosyl-L-homocysteine + H(+)</text>
        <dbReference type="Rhea" id="RHEA:42748"/>
        <dbReference type="Rhea" id="RHEA-COMP:10219"/>
        <dbReference type="Rhea" id="RHEA-COMP:10220"/>
        <dbReference type="ChEBI" id="CHEBI:15378"/>
        <dbReference type="ChEBI" id="CHEBI:57856"/>
        <dbReference type="ChEBI" id="CHEBI:59789"/>
        <dbReference type="ChEBI" id="CHEBI:74483"/>
        <dbReference type="ChEBI" id="CHEBI:82748"/>
        <dbReference type="EC" id="2.1.1.176"/>
    </reaction>
</comment>
<feature type="binding site" evidence="14">
    <location>
        <position position="288"/>
    </location>
    <ligand>
        <name>S-adenosyl-L-methionine</name>
        <dbReference type="ChEBI" id="CHEBI:59789"/>
    </ligand>
</feature>
<dbReference type="InterPro" id="IPR001678">
    <property type="entry name" value="MeTrfase_RsmB-F_NOP2_dom"/>
</dbReference>
<keyword evidence="8 14" id="KW-0808">Transferase</keyword>
<dbReference type="RefSeq" id="WP_068727504.1">
    <property type="nucleotide sequence ID" value="NZ_LSKU01000001.1"/>
</dbReference>
<dbReference type="Gene3D" id="3.40.50.150">
    <property type="entry name" value="Vaccinia Virus protein VP39"/>
    <property type="match status" value="1"/>
</dbReference>
<dbReference type="STRING" id="1413211.U473_06590"/>
<reference evidence="16 17" key="1">
    <citation type="submission" date="2016-02" db="EMBL/GenBank/DDBJ databases">
        <title>Draft Genome for Tepidibacillus decaturensis nov. sp. Strain Z9, an Anaerobic, Moderately Thermophilic and Heterotrophic Bacterium from Deep Subsurface of the Illinois Basin, USA.</title>
        <authorList>
            <person name="Dong Y."/>
            <person name="Chang J.Y."/>
            <person name="Sanford R."/>
            <person name="Fouke B.W."/>
        </authorList>
    </citation>
    <scope>NUCLEOTIDE SEQUENCE [LARGE SCALE GENOMIC DNA]</scope>
    <source>
        <strain evidence="16 17">Z9</strain>
    </source>
</reference>
<dbReference type="GO" id="GO:0005737">
    <property type="term" value="C:cytoplasm"/>
    <property type="evidence" value="ECO:0007669"/>
    <property type="project" value="UniProtKB-SubCell"/>
</dbReference>
<dbReference type="EMBL" id="LSKU01000001">
    <property type="protein sequence ID" value="KXG45030.1"/>
    <property type="molecule type" value="Genomic_DNA"/>
</dbReference>
<dbReference type="Gene3D" id="3.30.70.1170">
    <property type="entry name" value="Sun protein, domain 3"/>
    <property type="match status" value="1"/>
</dbReference>
<evidence type="ECO:0000256" key="13">
    <source>
        <dbReference type="ARBA" id="ARBA00047283"/>
    </source>
</evidence>
<dbReference type="Pfam" id="PF01029">
    <property type="entry name" value="NusB"/>
    <property type="match status" value="1"/>
</dbReference>
<dbReference type="InterPro" id="IPR054728">
    <property type="entry name" value="RsmB-like_ferredoxin"/>
</dbReference>
<dbReference type="AlphaFoldDB" id="A0A135L7T4"/>
<comment type="function">
    <text evidence="1">Specifically methylates the cytosine at position 967 (m5C967) of 16S rRNA.</text>
</comment>
<evidence type="ECO:0000259" key="15">
    <source>
        <dbReference type="PROSITE" id="PS51686"/>
    </source>
</evidence>
<evidence type="ECO:0000313" key="16">
    <source>
        <dbReference type="EMBL" id="KXG45030.1"/>
    </source>
</evidence>
<feature type="binding site" evidence="14">
    <location>
        <position position="333"/>
    </location>
    <ligand>
        <name>S-adenosyl-L-methionine</name>
        <dbReference type="ChEBI" id="CHEBI:59789"/>
    </ligand>
</feature>
<comment type="caution">
    <text evidence="16">The sequence shown here is derived from an EMBL/GenBank/DDBJ whole genome shotgun (WGS) entry which is preliminary data.</text>
</comment>
<feature type="active site" description="Nucleophile" evidence="14">
    <location>
        <position position="386"/>
    </location>
</feature>
<dbReference type="NCBIfam" id="NF011494">
    <property type="entry name" value="PRK14902.1"/>
    <property type="match status" value="1"/>
</dbReference>
<dbReference type="SUPFAM" id="SSF48013">
    <property type="entry name" value="NusB-like"/>
    <property type="match status" value="1"/>
</dbReference>
<evidence type="ECO:0000256" key="10">
    <source>
        <dbReference type="ARBA" id="ARBA00022884"/>
    </source>
</evidence>
<gene>
    <name evidence="16" type="ORF">U473_06590</name>
</gene>
<evidence type="ECO:0000256" key="1">
    <source>
        <dbReference type="ARBA" id="ARBA00002724"/>
    </source>
</evidence>
<dbReference type="OrthoDB" id="9810297at2"/>
<keyword evidence="17" id="KW-1185">Reference proteome</keyword>
<dbReference type="PROSITE" id="PS01153">
    <property type="entry name" value="NOL1_NOP2_SUN"/>
    <property type="match status" value="1"/>
</dbReference>
<dbReference type="NCBIfam" id="TIGR00563">
    <property type="entry name" value="rsmB"/>
    <property type="match status" value="1"/>
</dbReference>
<dbReference type="FunFam" id="1.10.940.10:FF:000006">
    <property type="entry name" value="16S rRNA (Cytosine(967)-C(5))-methyltransferase RsmB"/>
    <property type="match status" value="1"/>
</dbReference>
<keyword evidence="9 14" id="KW-0949">S-adenosyl-L-methionine</keyword>
<feature type="domain" description="SAM-dependent MTase RsmB/NOP-type" evidence="15">
    <location>
        <begin position="171"/>
        <end position="452"/>
    </location>
</feature>
<evidence type="ECO:0000256" key="6">
    <source>
        <dbReference type="ARBA" id="ARBA00022552"/>
    </source>
</evidence>
<dbReference type="GO" id="GO:0003723">
    <property type="term" value="F:RNA binding"/>
    <property type="evidence" value="ECO:0007669"/>
    <property type="project" value="UniProtKB-UniRule"/>
</dbReference>
<dbReference type="PANTHER" id="PTHR22807:SF53">
    <property type="entry name" value="RIBOSOMAL RNA SMALL SUBUNIT METHYLTRANSFERASE B-RELATED"/>
    <property type="match status" value="1"/>
</dbReference>
<evidence type="ECO:0000256" key="4">
    <source>
        <dbReference type="ARBA" id="ARBA00012140"/>
    </source>
</evidence>
<dbReference type="InterPro" id="IPR035926">
    <property type="entry name" value="NusB-like_sf"/>
</dbReference>
<dbReference type="Pfam" id="PF22458">
    <property type="entry name" value="RsmF-B_ferredox"/>
    <property type="match status" value="1"/>
</dbReference>
<proteinExistence type="inferred from homology"/>
<dbReference type="FunFam" id="3.40.50.150:FF:000257">
    <property type="entry name" value="16S rRNA methyltransferase"/>
    <property type="match status" value="1"/>
</dbReference>
<accession>A0A135L7T4</accession>
<protein>
    <recommendedName>
        <fullName evidence="4">16S rRNA (cytosine(967)-C(5))-methyltransferase</fullName>
        <ecNumber evidence="4">2.1.1.176</ecNumber>
    </recommendedName>
    <alternativeName>
        <fullName evidence="11">16S rRNA m5C967 methyltransferase</fullName>
    </alternativeName>
    <alternativeName>
        <fullName evidence="12">rRNA (cytosine-C(5)-)-methyltransferase RsmB</fullName>
    </alternativeName>
</protein>
<keyword evidence="10 14" id="KW-0694">RNA-binding</keyword>
<dbReference type="SUPFAM" id="SSF53335">
    <property type="entry name" value="S-adenosyl-L-methionine-dependent methyltransferases"/>
    <property type="match status" value="1"/>
</dbReference>
<dbReference type="PANTHER" id="PTHR22807">
    <property type="entry name" value="NOP2 YEAST -RELATED NOL1/NOP2/FMU SUN DOMAIN-CONTAINING"/>
    <property type="match status" value="1"/>
</dbReference>
<feature type="binding site" evidence="14">
    <location>
        <position position="315"/>
    </location>
    <ligand>
        <name>S-adenosyl-L-methionine</name>
        <dbReference type="ChEBI" id="CHEBI:59789"/>
    </ligand>
</feature>
<dbReference type="InterPro" id="IPR018314">
    <property type="entry name" value="RsmB/NOL1/NOP2-like_CS"/>
</dbReference>
<evidence type="ECO:0000256" key="11">
    <source>
        <dbReference type="ARBA" id="ARBA00030399"/>
    </source>
</evidence>
<dbReference type="Gene3D" id="1.10.940.10">
    <property type="entry name" value="NusB-like"/>
    <property type="match status" value="1"/>
</dbReference>
<dbReference type="FunFam" id="3.30.70.1170:FF:000003">
    <property type="entry name" value="16S rRNA (Cytosine(967)-C(5))-methyltransferase RsmB"/>
    <property type="match status" value="1"/>
</dbReference>
<keyword evidence="7 14" id="KW-0489">Methyltransferase</keyword>
<dbReference type="EC" id="2.1.1.176" evidence="4"/>
<evidence type="ECO:0000313" key="17">
    <source>
        <dbReference type="Proteomes" id="UP000070352"/>
    </source>
</evidence>
<evidence type="ECO:0000256" key="8">
    <source>
        <dbReference type="ARBA" id="ARBA00022679"/>
    </source>
</evidence>
<dbReference type="PRINTS" id="PR02008">
    <property type="entry name" value="RCMTFAMILY"/>
</dbReference>
<evidence type="ECO:0000256" key="7">
    <source>
        <dbReference type="ARBA" id="ARBA00022603"/>
    </source>
</evidence>
<keyword evidence="6" id="KW-0698">rRNA processing</keyword>
<dbReference type="CDD" id="cd02440">
    <property type="entry name" value="AdoMet_MTases"/>
    <property type="match status" value="1"/>
</dbReference>
<dbReference type="Pfam" id="PF01189">
    <property type="entry name" value="Methyltr_RsmB-F"/>
    <property type="match status" value="1"/>
</dbReference>
<dbReference type="GO" id="GO:0006355">
    <property type="term" value="P:regulation of DNA-templated transcription"/>
    <property type="evidence" value="ECO:0007669"/>
    <property type="project" value="InterPro"/>
</dbReference>
<dbReference type="InterPro" id="IPR006027">
    <property type="entry name" value="NusB_RsmB_TIM44"/>
</dbReference>
<dbReference type="InterPro" id="IPR049560">
    <property type="entry name" value="MeTrfase_RsmB-F_NOP2_cat"/>
</dbReference>
<evidence type="ECO:0000256" key="5">
    <source>
        <dbReference type="ARBA" id="ARBA00022490"/>
    </source>
</evidence>
<dbReference type="PROSITE" id="PS51686">
    <property type="entry name" value="SAM_MT_RSMB_NOP"/>
    <property type="match status" value="1"/>
</dbReference>
<comment type="similarity">
    <text evidence="3 14">Belongs to the class I-like SAM-binding methyltransferase superfamily. RsmB/NOP family.</text>
</comment>
<organism evidence="16 17">
    <name type="scientific">Tepidibacillus decaturensis</name>
    <dbReference type="NCBI Taxonomy" id="1413211"/>
    <lineage>
        <taxon>Bacteria</taxon>
        <taxon>Bacillati</taxon>
        <taxon>Bacillota</taxon>
        <taxon>Bacilli</taxon>
        <taxon>Bacillales</taxon>
        <taxon>Bacillaceae</taxon>
        <taxon>Tepidibacillus</taxon>
    </lineage>
</organism>
<sequence>MNKKWTAREVSLEVLTKVDKEKAYSNLQLNQALKEANLSRVDANFATELIYGTIQHLNTIDWILQPFLKTNKLESWVRSLLRLSVYQLWYLDRVPVHAIVNEAVNLAKKKGHKGIASLVNGVLRNIIRNKDQIRFPTDLNDVKRIALEHSHPDWLVERLIRDYGIEEAEEVCRSNNIAPHTSIRVNPLKITRDEMMEKIKEELGEDTEVLPSPLSEQGIRVKGRGNLALTHWYKDGYFTIQDESSMLVAHVVDPKPGMFVLDAAAAPGGKTTHLAELMQNQGKIIAADLHKHKIKLIEEQQERLDLHIIETLHSDARKIKEQFGQVFDRILLDVPCSGLGVIRRKPDLKWVKAETDIEELTKIQKDILKNVSLLLKPGGILVYSTCTMTTEENQKIVGEFIKQHSDFRLDQQIANVLPKAINEKLDTRQGMIQILPHYFDSDGFFISRILRIK</sequence>
<comment type="subcellular location">
    <subcellularLocation>
        <location evidence="2">Cytoplasm</location>
    </subcellularLocation>
</comment>
<dbReference type="InterPro" id="IPR004573">
    <property type="entry name" value="rRNA_ssu_MeTfrase_B"/>
</dbReference>
<name>A0A135L7T4_9BACI</name>
<feature type="binding site" evidence="14">
    <location>
        <begin position="264"/>
        <end position="270"/>
    </location>
    <ligand>
        <name>S-adenosyl-L-methionine</name>
        <dbReference type="ChEBI" id="CHEBI:59789"/>
    </ligand>
</feature>
<dbReference type="Proteomes" id="UP000070352">
    <property type="component" value="Unassembled WGS sequence"/>
</dbReference>
<evidence type="ECO:0000256" key="12">
    <source>
        <dbReference type="ARBA" id="ARBA00031088"/>
    </source>
</evidence>
<evidence type="ECO:0000256" key="3">
    <source>
        <dbReference type="ARBA" id="ARBA00007494"/>
    </source>
</evidence>
<dbReference type="InterPro" id="IPR029063">
    <property type="entry name" value="SAM-dependent_MTases_sf"/>
</dbReference>
<dbReference type="GO" id="GO:0008649">
    <property type="term" value="F:rRNA methyltransferase activity"/>
    <property type="evidence" value="ECO:0007669"/>
    <property type="project" value="InterPro"/>
</dbReference>
<keyword evidence="5" id="KW-0963">Cytoplasm</keyword>
<evidence type="ECO:0000256" key="9">
    <source>
        <dbReference type="ARBA" id="ARBA00022691"/>
    </source>
</evidence>
<evidence type="ECO:0000256" key="14">
    <source>
        <dbReference type="PROSITE-ProRule" id="PRU01023"/>
    </source>
</evidence>